<dbReference type="PROSITE" id="PS50023">
    <property type="entry name" value="LIM_DOMAIN_2"/>
    <property type="match status" value="1"/>
</dbReference>
<feature type="domain" description="LIM zinc-binding" evidence="6">
    <location>
        <begin position="8"/>
        <end position="78"/>
    </location>
</feature>
<comment type="caution">
    <text evidence="7">The sequence shown here is derived from an EMBL/GenBank/DDBJ whole genome shotgun (WGS) entry which is preliminary data.</text>
</comment>
<dbReference type="Gene3D" id="2.10.110.10">
    <property type="entry name" value="Cysteine Rich Protein"/>
    <property type="match status" value="1"/>
</dbReference>
<dbReference type="AlphaFoldDB" id="A0A4Z2E7L4"/>
<dbReference type="OrthoDB" id="9668129at2759"/>
<keyword evidence="4 5" id="KW-0440">LIM domain</keyword>
<dbReference type="SUPFAM" id="SSF57716">
    <property type="entry name" value="Glucocorticoid receptor-like (DNA-binding domain)"/>
    <property type="match status" value="2"/>
</dbReference>
<protein>
    <submittedName>
        <fullName evidence="7">Four and a half LIM domains protein 2</fullName>
    </submittedName>
</protein>
<dbReference type="GO" id="GO:0046872">
    <property type="term" value="F:metal ion binding"/>
    <property type="evidence" value="ECO:0007669"/>
    <property type="project" value="UniProtKB-KW"/>
</dbReference>
<evidence type="ECO:0000256" key="2">
    <source>
        <dbReference type="ARBA" id="ARBA00022737"/>
    </source>
</evidence>
<keyword evidence="3 5" id="KW-0862">Zinc</keyword>
<dbReference type="Pfam" id="PF00412">
    <property type="entry name" value="LIM"/>
    <property type="match status" value="1"/>
</dbReference>
<evidence type="ECO:0000256" key="1">
    <source>
        <dbReference type="ARBA" id="ARBA00022723"/>
    </source>
</evidence>
<evidence type="ECO:0000313" key="7">
    <source>
        <dbReference type="EMBL" id="TNN24808.1"/>
    </source>
</evidence>
<dbReference type="EMBL" id="SRLO01014219">
    <property type="protein sequence ID" value="TNN24808.1"/>
    <property type="molecule type" value="Genomic_DNA"/>
</dbReference>
<proteinExistence type="predicted"/>
<dbReference type="PANTHER" id="PTHR24205:SF7">
    <property type="entry name" value="FOUR AND A HALF LIM DOMAINS PROTEIN 5"/>
    <property type="match status" value="1"/>
</dbReference>
<dbReference type="GO" id="GO:0030018">
    <property type="term" value="C:Z disc"/>
    <property type="evidence" value="ECO:0007669"/>
    <property type="project" value="TreeGrafter"/>
</dbReference>
<evidence type="ECO:0000256" key="5">
    <source>
        <dbReference type="PROSITE-ProRule" id="PRU00125"/>
    </source>
</evidence>
<dbReference type="SMART" id="SM00132">
    <property type="entry name" value="LIM"/>
    <property type="match status" value="1"/>
</dbReference>
<accession>A0A4Z2E7L4</accession>
<organism evidence="7 8">
    <name type="scientific">Liparis tanakae</name>
    <name type="common">Tanaka's snailfish</name>
    <dbReference type="NCBI Taxonomy" id="230148"/>
    <lineage>
        <taxon>Eukaryota</taxon>
        <taxon>Metazoa</taxon>
        <taxon>Chordata</taxon>
        <taxon>Craniata</taxon>
        <taxon>Vertebrata</taxon>
        <taxon>Euteleostomi</taxon>
        <taxon>Actinopterygii</taxon>
        <taxon>Neopterygii</taxon>
        <taxon>Teleostei</taxon>
        <taxon>Neoteleostei</taxon>
        <taxon>Acanthomorphata</taxon>
        <taxon>Eupercaria</taxon>
        <taxon>Perciformes</taxon>
        <taxon>Cottioidei</taxon>
        <taxon>Cottales</taxon>
        <taxon>Liparidae</taxon>
        <taxon>Liparis</taxon>
    </lineage>
</organism>
<dbReference type="GO" id="GO:0005634">
    <property type="term" value="C:nucleus"/>
    <property type="evidence" value="ECO:0007669"/>
    <property type="project" value="TreeGrafter"/>
</dbReference>
<evidence type="ECO:0000259" key="6">
    <source>
        <dbReference type="PROSITE" id="PS50023"/>
    </source>
</evidence>
<dbReference type="GO" id="GO:0003712">
    <property type="term" value="F:transcription coregulator activity"/>
    <property type="evidence" value="ECO:0007669"/>
    <property type="project" value="TreeGrafter"/>
</dbReference>
<sequence>MKRDYLGPQCVSLTEEPYADGAALLPVPGSRKMEYKGNSWHETCFLCHRCQQPIGTKSFIPKDTGYFCVPCFEKQFAYQCCACKKVM</sequence>
<evidence type="ECO:0000256" key="4">
    <source>
        <dbReference type="ARBA" id="ARBA00023038"/>
    </source>
</evidence>
<reference evidence="7 8" key="1">
    <citation type="submission" date="2019-03" db="EMBL/GenBank/DDBJ databases">
        <title>First draft genome of Liparis tanakae, snailfish: a comprehensive survey of snailfish specific genes.</title>
        <authorList>
            <person name="Kim W."/>
            <person name="Song I."/>
            <person name="Jeong J.-H."/>
            <person name="Kim D."/>
            <person name="Kim S."/>
            <person name="Ryu S."/>
            <person name="Song J.Y."/>
            <person name="Lee S.K."/>
        </authorList>
    </citation>
    <scope>NUCLEOTIDE SEQUENCE [LARGE SCALE GENOMIC DNA]</scope>
    <source>
        <tissue evidence="7">Muscle</tissue>
    </source>
</reference>
<dbReference type="Proteomes" id="UP000314294">
    <property type="component" value="Unassembled WGS sequence"/>
</dbReference>
<keyword evidence="2" id="KW-0677">Repeat</keyword>
<evidence type="ECO:0000256" key="3">
    <source>
        <dbReference type="ARBA" id="ARBA00022833"/>
    </source>
</evidence>
<gene>
    <name evidence="7" type="primary">FHL2_3</name>
    <name evidence="7" type="ORF">EYF80_065066</name>
</gene>
<dbReference type="FunFam" id="2.10.110.10:FF:000030">
    <property type="entry name" value="Four and a half LIM domains protein 2"/>
    <property type="match status" value="1"/>
</dbReference>
<dbReference type="InterPro" id="IPR001781">
    <property type="entry name" value="Znf_LIM"/>
</dbReference>
<keyword evidence="8" id="KW-1185">Reference proteome</keyword>
<dbReference type="PANTHER" id="PTHR24205">
    <property type="entry name" value="FOUR AND A HALF LIM DOMAINS PROTEIN"/>
    <property type="match status" value="1"/>
</dbReference>
<keyword evidence="1 5" id="KW-0479">Metal-binding</keyword>
<name>A0A4Z2E7L4_9TELE</name>
<evidence type="ECO:0000313" key="8">
    <source>
        <dbReference type="Proteomes" id="UP000314294"/>
    </source>
</evidence>